<proteinExistence type="predicted"/>
<organism evidence="1 2">
    <name type="scientific">Trichuris suis</name>
    <name type="common">pig whipworm</name>
    <dbReference type="NCBI Taxonomy" id="68888"/>
    <lineage>
        <taxon>Eukaryota</taxon>
        <taxon>Metazoa</taxon>
        <taxon>Ecdysozoa</taxon>
        <taxon>Nematoda</taxon>
        <taxon>Enoplea</taxon>
        <taxon>Dorylaimia</taxon>
        <taxon>Trichinellida</taxon>
        <taxon>Trichuridae</taxon>
        <taxon>Trichuris</taxon>
    </lineage>
</organism>
<sequence>ALRTIEQWLQWFEDNDCNAESSRTATRGIRSILEPYCCAKEHVQNERTSNSILPIRRNNV</sequence>
<evidence type="ECO:0000313" key="2">
    <source>
        <dbReference type="Proteomes" id="UP000030764"/>
    </source>
</evidence>
<gene>
    <name evidence="1" type="ORF">M513_10182</name>
</gene>
<evidence type="ECO:0000313" key="1">
    <source>
        <dbReference type="EMBL" id="KFD48941.1"/>
    </source>
</evidence>
<protein>
    <submittedName>
        <fullName evidence="1">Uncharacterized protein</fullName>
    </submittedName>
</protein>
<feature type="non-terminal residue" evidence="1">
    <location>
        <position position="60"/>
    </location>
</feature>
<dbReference type="EMBL" id="KL363281">
    <property type="protein sequence ID" value="KFD48941.1"/>
    <property type="molecule type" value="Genomic_DNA"/>
</dbReference>
<keyword evidence="2" id="KW-1185">Reference proteome</keyword>
<feature type="non-terminal residue" evidence="1">
    <location>
        <position position="1"/>
    </location>
</feature>
<dbReference type="Proteomes" id="UP000030764">
    <property type="component" value="Unassembled WGS sequence"/>
</dbReference>
<name>A0A085LVE5_9BILA</name>
<dbReference type="AlphaFoldDB" id="A0A085LVE5"/>
<reference evidence="1 2" key="1">
    <citation type="journal article" date="2014" name="Nat. Genet.">
        <title>Genome and transcriptome of the porcine whipworm Trichuris suis.</title>
        <authorList>
            <person name="Jex A.R."/>
            <person name="Nejsum P."/>
            <person name="Schwarz E.M."/>
            <person name="Hu L."/>
            <person name="Young N.D."/>
            <person name="Hall R.S."/>
            <person name="Korhonen P.K."/>
            <person name="Liao S."/>
            <person name="Thamsborg S."/>
            <person name="Xia J."/>
            <person name="Xu P."/>
            <person name="Wang S."/>
            <person name="Scheerlinck J.P."/>
            <person name="Hofmann A."/>
            <person name="Sternberg P.W."/>
            <person name="Wang J."/>
            <person name="Gasser R.B."/>
        </authorList>
    </citation>
    <scope>NUCLEOTIDE SEQUENCE [LARGE SCALE GENOMIC DNA]</scope>
    <source>
        <strain evidence="1">DCEP-RM93M</strain>
    </source>
</reference>
<accession>A0A085LVE5</accession>